<dbReference type="GO" id="GO:0034228">
    <property type="term" value="F:ethanolamine transmembrane transporter activity"/>
    <property type="evidence" value="ECO:0007669"/>
    <property type="project" value="InterPro"/>
</dbReference>
<feature type="transmembrane region" description="Helical" evidence="1">
    <location>
        <begin position="89"/>
        <end position="106"/>
    </location>
</feature>
<dbReference type="InterPro" id="IPR007441">
    <property type="entry name" value="EutH"/>
</dbReference>
<feature type="transmembrane region" description="Helical" evidence="1">
    <location>
        <begin position="319"/>
        <end position="343"/>
    </location>
</feature>
<proteinExistence type="predicted"/>
<reference evidence="2" key="1">
    <citation type="submission" date="2019-02" db="EMBL/GenBank/DDBJ databases">
        <authorList>
            <consortium name="Genoscope - CEA"/>
            <person name="William W."/>
        </authorList>
    </citation>
    <scope>NUCLEOTIDE SEQUENCE [LARGE SCALE GENOMIC DNA]</scope>
    <source>
        <strain evidence="2">YSy11</strain>
    </source>
</reference>
<dbReference type="PANTHER" id="PTHR40089:SF1">
    <property type="entry name" value="ETHANOLAMINE PERMEASE EUTH-RELATED"/>
    <property type="match status" value="1"/>
</dbReference>
<keyword evidence="1" id="KW-0812">Transmembrane</keyword>
<dbReference type="AlphaFoldDB" id="A0A653E244"/>
<feature type="transmembrane region" description="Helical" evidence="1">
    <location>
        <begin position="355"/>
        <end position="374"/>
    </location>
</feature>
<dbReference type="PANTHER" id="PTHR40089">
    <property type="entry name" value="ETHANOLAMINE UTILIZATION PROTEIN EUTH"/>
    <property type="match status" value="1"/>
</dbReference>
<evidence type="ECO:0000256" key="1">
    <source>
        <dbReference type="SAM" id="Phobius"/>
    </source>
</evidence>
<dbReference type="Pfam" id="PF04346">
    <property type="entry name" value="EutH"/>
    <property type="match status" value="1"/>
</dbReference>
<feature type="transmembrane region" description="Helical" evidence="1">
    <location>
        <begin position="202"/>
        <end position="229"/>
    </location>
</feature>
<evidence type="ECO:0000313" key="2">
    <source>
        <dbReference type="EMBL" id="VEV96819.1"/>
    </source>
</evidence>
<dbReference type="NCBIfam" id="NF011668">
    <property type="entry name" value="PRK15086.1-4"/>
    <property type="match status" value="1"/>
</dbReference>
<feature type="transmembrane region" description="Helical" evidence="1">
    <location>
        <begin position="289"/>
        <end position="307"/>
    </location>
</feature>
<feature type="transmembrane region" description="Helical" evidence="1">
    <location>
        <begin position="64"/>
        <end position="82"/>
    </location>
</feature>
<dbReference type="EMBL" id="LR215729">
    <property type="protein sequence ID" value="VEV96819.1"/>
    <property type="molecule type" value="Genomic_DNA"/>
</dbReference>
<keyword evidence="1" id="KW-0472">Membrane</keyword>
<feature type="transmembrane region" description="Helical" evidence="1">
    <location>
        <begin position="381"/>
        <end position="404"/>
    </location>
</feature>
<dbReference type="PROSITE" id="PS51257">
    <property type="entry name" value="PROKAR_LIPOPROTEIN"/>
    <property type="match status" value="1"/>
</dbReference>
<keyword evidence="1" id="KW-1133">Transmembrane helix</keyword>
<protein>
    <submittedName>
        <fullName evidence="2">Ethanolamine utilization protein EutH</fullName>
    </submittedName>
</protein>
<feature type="transmembrane region" description="Helical" evidence="1">
    <location>
        <begin position="26"/>
        <end position="44"/>
    </location>
</feature>
<name>A0A653E244_9PSED</name>
<accession>A0A653E244</accession>
<feature type="transmembrane region" description="Helical" evidence="1">
    <location>
        <begin position="157"/>
        <end position="182"/>
    </location>
</feature>
<feature type="transmembrane region" description="Helical" evidence="1">
    <location>
        <begin position="250"/>
        <end position="269"/>
    </location>
</feature>
<feature type="transmembrane region" description="Helical" evidence="1">
    <location>
        <begin position="126"/>
        <end position="150"/>
    </location>
</feature>
<gene>
    <name evidence="2" type="primary">eutH</name>
    <name evidence="2" type="ORF">PMYSY11_1773</name>
</gene>
<dbReference type="PIRSF" id="PIRSF019466">
    <property type="entry name" value="EutH"/>
    <property type="match status" value="1"/>
</dbReference>
<dbReference type="GO" id="GO:0005886">
    <property type="term" value="C:plasma membrane"/>
    <property type="evidence" value="ECO:0007669"/>
    <property type="project" value="TreeGrafter"/>
</dbReference>
<sequence>MFERANTAPSLNKDSQGTAMDQIGNYVLYIIMACAVAGAFAAIYDSEKGLGKEFMEGIHATGYIFVPAAGIMASIPYLTVIIEKACGPFFNALGADPALAATMIIASDMGGYHLASALASSKEALVMALITGFMGGATILFSIPMGLAMLDKRDHKYMALGIMSGILTIPLGVLIASVLLVASDPMIREVVATNGEATYQLAMGLGSIFANLLPIIVFVVALAAGLRFLPDLMIKGFIGFGRGLNAMIKLVLVFSIVEYFTGVFTIVFGGWGFDPIIADAEDQTRALEIAGYTGIMLAGAFPMVYLLRKYFGGPLEHLGSKVGLSAVGSAGMLATIANILAMFRLVRFMPPKDKVINIAFAVCAAFLLGDHLSFTANFQPTIILPVLIGKLIAGFAAIGLAYWLSVPKALELEQQDRAAGIIEQDEYPVAGKPQVSPA</sequence>
<organism evidence="2">
    <name type="scientific">Pseudomonas marincola</name>
    <dbReference type="NCBI Taxonomy" id="437900"/>
    <lineage>
        <taxon>Bacteria</taxon>
        <taxon>Pseudomonadati</taxon>
        <taxon>Pseudomonadota</taxon>
        <taxon>Gammaproteobacteria</taxon>
        <taxon>Pseudomonadales</taxon>
        <taxon>Pseudomonadaceae</taxon>
        <taxon>Pseudomonas</taxon>
    </lineage>
</organism>